<dbReference type="Pfam" id="PF00400">
    <property type="entry name" value="WD40"/>
    <property type="match status" value="5"/>
</dbReference>
<evidence type="ECO:0008006" key="6">
    <source>
        <dbReference type="Google" id="ProtNLM"/>
    </source>
</evidence>
<protein>
    <recommendedName>
        <fullName evidence="6">WD repeat-containing protein 61</fullName>
    </recommendedName>
</protein>
<proteinExistence type="predicted"/>
<keyword evidence="1 3" id="KW-0853">WD repeat</keyword>
<feature type="repeat" description="WD" evidence="3">
    <location>
        <begin position="156"/>
        <end position="197"/>
    </location>
</feature>
<dbReference type="SMART" id="SM00320">
    <property type="entry name" value="WD40"/>
    <property type="match status" value="5"/>
</dbReference>
<evidence type="ECO:0000313" key="5">
    <source>
        <dbReference type="Proteomes" id="UP000729913"/>
    </source>
</evidence>
<organism evidence="4 5">
    <name type="scientific">Cotesia typhae</name>
    <dbReference type="NCBI Taxonomy" id="2053667"/>
    <lineage>
        <taxon>Eukaryota</taxon>
        <taxon>Metazoa</taxon>
        <taxon>Ecdysozoa</taxon>
        <taxon>Arthropoda</taxon>
        <taxon>Hexapoda</taxon>
        <taxon>Insecta</taxon>
        <taxon>Pterygota</taxon>
        <taxon>Neoptera</taxon>
        <taxon>Endopterygota</taxon>
        <taxon>Hymenoptera</taxon>
        <taxon>Apocrita</taxon>
        <taxon>Ichneumonoidea</taxon>
        <taxon>Braconidae</taxon>
        <taxon>Microgastrinae</taxon>
        <taxon>Cotesia</taxon>
    </lineage>
</organism>
<feature type="repeat" description="WD" evidence="3">
    <location>
        <begin position="114"/>
        <end position="155"/>
    </location>
</feature>
<dbReference type="GO" id="GO:0016593">
    <property type="term" value="C:Cdc73/Paf1 complex"/>
    <property type="evidence" value="ECO:0007669"/>
    <property type="project" value="TreeGrafter"/>
</dbReference>
<keyword evidence="5" id="KW-1185">Reference proteome</keyword>
<reference evidence="4" key="1">
    <citation type="submission" date="2020-03" db="EMBL/GenBank/DDBJ databases">
        <authorList>
            <person name="Chebbi M.A."/>
            <person name="Drezen J.M."/>
        </authorList>
    </citation>
    <scope>NUCLEOTIDE SEQUENCE</scope>
    <source>
        <tissue evidence="4">Whole body</tissue>
    </source>
</reference>
<dbReference type="PROSITE" id="PS50082">
    <property type="entry name" value="WD_REPEATS_2"/>
    <property type="match status" value="4"/>
</dbReference>
<feature type="repeat" description="WD" evidence="3">
    <location>
        <begin position="39"/>
        <end position="80"/>
    </location>
</feature>
<dbReference type="CDD" id="cd00200">
    <property type="entry name" value="WD40"/>
    <property type="match status" value="1"/>
</dbReference>
<comment type="caution">
    <text evidence="4">The sequence shown here is derived from an EMBL/GenBank/DDBJ whole genome shotgun (WGS) entry which is preliminary data.</text>
</comment>
<dbReference type="Proteomes" id="UP000729913">
    <property type="component" value="Unassembled WGS sequence"/>
</dbReference>
<evidence type="ECO:0000256" key="2">
    <source>
        <dbReference type="ARBA" id="ARBA00022737"/>
    </source>
</evidence>
<gene>
    <name evidence="4" type="ORF">G9C98_001696</name>
</gene>
<dbReference type="PANTHER" id="PTHR44090">
    <property type="entry name" value="WD REPEAT-CONTAINING PROTEIN 61"/>
    <property type="match status" value="1"/>
</dbReference>
<dbReference type="PANTHER" id="PTHR44090:SF1">
    <property type="entry name" value="SUPERKILLER COMPLEX PROTEIN 8"/>
    <property type="match status" value="1"/>
</dbReference>
<dbReference type="InterPro" id="IPR019775">
    <property type="entry name" value="WD40_repeat_CS"/>
</dbReference>
<dbReference type="AlphaFoldDB" id="A0A8J5UX74"/>
<dbReference type="InterPro" id="IPR001680">
    <property type="entry name" value="WD40_rpt"/>
</dbReference>
<feature type="repeat" description="WD" evidence="3">
    <location>
        <begin position="198"/>
        <end position="234"/>
    </location>
</feature>
<evidence type="ECO:0000256" key="3">
    <source>
        <dbReference type="PROSITE-ProRule" id="PRU00221"/>
    </source>
</evidence>
<dbReference type="PROSITE" id="PS00678">
    <property type="entry name" value="WD_REPEATS_1"/>
    <property type="match status" value="1"/>
</dbReference>
<reference evidence="4" key="2">
    <citation type="submission" date="2021-04" db="EMBL/GenBank/DDBJ databases">
        <title>Genome-wide patterns of bracovirus chromosomal integration into multiple host tissues during parasitism.</title>
        <authorList>
            <person name="Chebbi M.A.C."/>
        </authorList>
    </citation>
    <scope>NUCLEOTIDE SEQUENCE</scope>
    <source>
        <tissue evidence="4">Whole body</tissue>
    </source>
</reference>
<dbReference type="OrthoDB" id="17410at2759"/>
<dbReference type="PROSITE" id="PS50294">
    <property type="entry name" value="WD_REPEATS_REGION"/>
    <property type="match status" value="4"/>
</dbReference>
<name>A0A8J5UX74_9HYME</name>
<dbReference type="InterPro" id="IPR051510">
    <property type="entry name" value="SKI8"/>
</dbReference>
<evidence type="ECO:0000313" key="4">
    <source>
        <dbReference type="EMBL" id="KAG8035206.1"/>
    </source>
</evidence>
<dbReference type="EMBL" id="JAAOIC020000064">
    <property type="protein sequence ID" value="KAG8035206.1"/>
    <property type="molecule type" value="Genomic_DNA"/>
</dbReference>
<accession>A0A8J5UX74</accession>
<sequence length="234" mass="25607">MLSQTTKIHKAEYIVTGSVDDLVKVWEQKNGSLKLKHKLSGHSLGVVSVAISSDGTKCASSSLDSSLRLWDLESGERISSIEVGPVDIWTVVFSPDDKFIVSGSHAGKIHLYGTESHAMPIRSLCFSPDSQLLLTASDDGHMKLYDVKDANVAGTLSGHASWVLGVAFGPDGQKFASSSSDHTVKIWELAQRQCLHTFNDHNDQVWAVKYHPEKNNLLVSVSEDKSINLYECPQ</sequence>
<evidence type="ECO:0000256" key="1">
    <source>
        <dbReference type="ARBA" id="ARBA00022574"/>
    </source>
</evidence>
<keyword evidence="2" id="KW-0677">Repeat</keyword>